<comment type="caution">
    <text evidence="3">The sequence shown here is derived from an EMBL/GenBank/DDBJ whole genome shotgun (WGS) entry which is preliminary data.</text>
</comment>
<feature type="domain" description="Transcobalamin-like C-terminal" evidence="2">
    <location>
        <begin position="90"/>
        <end position="164"/>
    </location>
</feature>
<evidence type="ECO:0000259" key="2">
    <source>
        <dbReference type="Pfam" id="PF14478"/>
    </source>
</evidence>
<dbReference type="AlphaFoldDB" id="A0A0G1VI83"/>
<proteinExistence type="predicted"/>
<protein>
    <recommendedName>
        <fullName evidence="2">Transcobalamin-like C-terminal domain-containing protein</fullName>
    </recommendedName>
</protein>
<dbReference type="InterPro" id="IPR027954">
    <property type="entry name" value="Transcobalamin-like_C"/>
</dbReference>
<dbReference type="Gene3D" id="2.170.130.30">
    <property type="match status" value="1"/>
</dbReference>
<dbReference type="Pfam" id="PF14478">
    <property type="entry name" value="DUF4430"/>
    <property type="match status" value="1"/>
</dbReference>
<evidence type="ECO:0000313" key="3">
    <source>
        <dbReference type="EMBL" id="KKW06218.1"/>
    </source>
</evidence>
<dbReference type="EMBL" id="LCPV01000043">
    <property type="protein sequence ID" value="KKW06218.1"/>
    <property type="molecule type" value="Genomic_DNA"/>
</dbReference>
<reference evidence="3 4" key="1">
    <citation type="journal article" date="2015" name="Nature">
        <title>rRNA introns, odd ribosomes, and small enigmatic genomes across a large radiation of phyla.</title>
        <authorList>
            <person name="Brown C.T."/>
            <person name="Hug L.A."/>
            <person name="Thomas B.C."/>
            <person name="Sharon I."/>
            <person name="Castelle C.J."/>
            <person name="Singh A."/>
            <person name="Wilkins M.J."/>
            <person name="Williams K.H."/>
            <person name="Banfield J.F."/>
        </authorList>
    </citation>
    <scope>NUCLEOTIDE SEQUENCE [LARGE SCALE GENOMIC DNA]</scope>
</reference>
<sequence>MRAHKTLLILIVIILFGAIFAYVISPTQIDLEPQPETRDIVTSSPRENASRKVGADIPVSTEIPKKIGESVATPYILQRLSHTIPVLSRATVLEAMEEYAGANTAFVFSGQDFPSLGLFVDEINGLKNAGGFYWTLFINNTLSEKGASSAEVKPGDVVEWRYQKGI</sequence>
<feature type="region of interest" description="Disordered" evidence="1">
    <location>
        <begin position="34"/>
        <end position="53"/>
    </location>
</feature>
<name>A0A0G1VI83_9BACT</name>
<dbReference type="Proteomes" id="UP000034589">
    <property type="component" value="Unassembled WGS sequence"/>
</dbReference>
<evidence type="ECO:0000256" key="1">
    <source>
        <dbReference type="SAM" id="MobiDB-lite"/>
    </source>
</evidence>
<evidence type="ECO:0000313" key="4">
    <source>
        <dbReference type="Proteomes" id="UP000034589"/>
    </source>
</evidence>
<accession>A0A0G1VI83</accession>
<organism evidence="3 4">
    <name type="scientific">Candidatus Kaiserbacteria bacterium GW2011_GWC2_49_12</name>
    <dbReference type="NCBI Taxonomy" id="1618675"/>
    <lineage>
        <taxon>Bacteria</taxon>
        <taxon>Candidatus Kaiseribacteriota</taxon>
    </lineage>
</organism>
<gene>
    <name evidence="3" type="ORF">UY39_C0043G0006</name>
</gene>